<reference evidence="2 3" key="1">
    <citation type="submission" date="2024-02" db="EMBL/GenBank/DDBJ databases">
        <authorList>
            <person name="Saticioglu I.B."/>
        </authorList>
    </citation>
    <scope>NUCLEOTIDE SEQUENCE [LARGE SCALE GENOMIC DNA]</scope>
    <source>
        <strain evidence="2 3">Mu-43</strain>
    </source>
</reference>
<feature type="transmembrane region" description="Helical" evidence="1">
    <location>
        <begin position="83"/>
        <end position="104"/>
    </location>
</feature>
<proteinExistence type="predicted"/>
<name>A0ABU8LJN3_9MICO</name>
<sequence length="110" mass="11371">MRRVRNPVALGKGLVVLAVQVGAAWLAYLWVVFESLSITGCGQRCDTGVIAAALAAQMWVGVGSLVVAALGILVLAVRGRESWWVPAIGIAVIVATCVVASLVVDAATTR</sequence>
<keyword evidence="1" id="KW-0472">Membrane</keyword>
<keyword evidence="1" id="KW-0812">Transmembrane</keyword>
<keyword evidence="1" id="KW-1133">Transmembrane helix</keyword>
<comment type="caution">
    <text evidence="2">The sequence shown here is derived from an EMBL/GenBank/DDBJ whole genome shotgun (WGS) entry which is preliminary data.</text>
</comment>
<accession>A0ABU8LJN3</accession>
<evidence type="ECO:0000313" key="2">
    <source>
        <dbReference type="EMBL" id="MEJ1091535.1"/>
    </source>
</evidence>
<evidence type="ECO:0000256" key="1">
    <source>
        <dbReference type="SAM" id="Phobius"/>
    </source>
</evidence>
<feature type="transmembrane region" description="Helical" evidence="1">
    <location>
        <begin position="12"/>
        <end position="31"/>
    </location>
</feature>
<evidence type="ECO:0000313" key="3">
    <source>
        <dbReference type="Proteomes" id="UP001366085"/>
    </source>
</evidence>
<protein>
    <submittedName>
        <fullName evidence="2">Uncharacterized protein</fullName>
    </submittedName>
</protein>
<keyword evidence="3" id="KW-1185">Reference proteome</keyword>
<dbReference type="Proteomes" id="UP001366085">
    <property type="component" value="Unassembled WGS sequence"/>
</dbReference>
<dbReference type="EMBL" id="JBBDGN010000006">
    <property type="protein sequence ID" value="MEJ1091535.1"/>
    <property type="molecule type" value="Genomic_DNA"/>
</dbReference>
<feature type="transmembrane region" description="Helical" evidence="1">
    <location>
        <begin position="51"/>
        <end position="76"/>
    </location>
</feature>
<organism evidence="2 3">
    <name type="scientific">Microbacterium istanbulense</name>
    <dbReference type="NCBI Taxonomy" id="3122049"/>
    <lineage>
        <taxon>Bacteria</taxon>
        <taxon>Bacillati</taxon>
        <taxon>Actinomycetota</taxon>
        <taxon>Actinomycetes</taxon>
        <taxon>Micrococcales</taxon>
        <taxon>Microbacteriaceae</taxon>
        <taxon>Microbacterium</taxon>
    </lineage>
</organism>
<dbReference type="RefSeq" id="WP_337319154.1">
    <property type="nucleotide sequence ID" value="NZ_JBBDGN010000006.1"/>
</dbReference>
<gene>
    <name evidence="2" type="ORF">WDU93_07480</name>
</gene>